<organism evidence="2 3">
    <name type="scientific">Stephania cephalantha</name>
    <dbReference type="NCBI Taxonomy" id="152367"/>
    <lineage>
        <taxon>Eukaryota</taxon>
        <taxon>Viridiplantae</taxon>
        <taxon>Streptophyta</taxon>
        <taxon>Embryophyta</taxon>
        <taxon>Tracheophyta</taxon>
        <taxon>Spermatophyta</taxon>
        <taxon>Magnoliopsida</taxon>
        <taxon>Ranunculales</taxon>
        <taxon>Menispermaceae</taxon>
        <taxon>Menispermoideae</taxon>
        <taxon>Cissampelideae</taxon>
        <taxon>Stephania</taxon>
    </lineage>
</organism>
<name>A0AAP0KEJ0_9MAGN</name>
<protein>
    <submittedName>
        <fullName evidence="2">Uncharacterized protein</fullName>
    </submittedName>
</protein>
<reference evidence="2 3" key="1">
    <citation type="submission" date="2024-01" db="EMBL/GenBank/DDBJ databases">
        <title>Genome assemblies of Stephania.</title>
        <authorList>
            <person name="Yang L."/>
        </authorList>
    </citation>
    <scope>NUCLEOTIDE SEQUENCE [LARGE SCALE GENOMIC DNA]</scope>
    <source>
        <strain evidence="2">JXDWG</strain>
        <tissue evidence="2">Leaf</tissue>
    </source>
</reference>
<keyword evidence="1" id="KW-0472">Membrane</keyword>
<evidence type="ECO:0000313" key="3">
    <source>
        <dbReference type="Proteomes" id="UP001419268"/>
    </source>
</evidence>
<keyword evidence="1" id="KW-1133">Transmembrane helix</keyword>
<dbReference type="Proteomes" id="UP001419268">
    <property type="component" value="Unassembled WGS sequence"/>
</dbReference>
<proteinExistence type="predicted"/>
<sequence length="53" mass="6152">MGLSLVACLFSKQLYEFGLVGYIVEKINKYAMLKSSFYWCCLFCFFASFIISQ</sequence>
<feature type="transmembrane region" description="Helical" evidence="1">
    <location>
        <begin position="36"/>
        <end position="52"/>
    </location>
</feature>
<evidence type="ECO:0000313" key="2">
    <source>
        <dbReference type="EMBL" id="KAK9149745.1"/>
    </source>
</evidence>
<dbReference type="AlphaFoldDB" id="A0AAP0KEJ0"/>
<keyword evidence="3" id="KW-1185">Reference proteome</keyword>
<keyword evidence="1" id="KW-0812">Transmembrane</keyword>
<evidence type="ECO:0000256" key="1">
    <source>
        <dbReference type="SAM" id="Phobius"/>
    </source>
</evidence>
<comment type="caution">
    <text evidence="2">The sequence shown here is derived from an EMBL/GenBank/DDBJ whole genome shotgun (WGS) entry which is preliminary data.</text>
</comment>
<accession>A0AAP0KEJ0</accession>
<gene>
    <name evidence="2" type="ORF">Scep_008502</name>
</gene>
<dbReference type="EMBL" id="JBBNAG010000003">
    <property type="protein sequence ID" value="KAK9149745.1"/>
    <property type="molecule type" value="Genomic_DNA"/>
</dbReference>